<keyword evidence="3 5" id="KW-1133">Transmembrane helix</keyword>
<keyword evidence="2 5" id="KW-0812">Transmembrane</keyword>
<evidence type="ECO:0000256" key="4">
    <source>
        <dbReference type="ARBA" id="ARBA00023136"/>
    </source>
</evidence>
<evidence type="ECO:0000256" key="5">
    <source>
        <dbReference type="SAM" id="Phobius"/>
    </source>
</evidence>
<feature type="transmembrane region" description="Helical" evidence="5">
    <location>
        <begin position="170"/>
        <end position="189"/>
    </location>
</feature>
<gene>
    <name evidence="7" type="ORF">SAMN05443637_11443</name>
</gene>
<dbReference type="GO" id="GO:0022857">
    <property type="term" value="F:transmembrane transporter activity"/>
    <property type="evidence" value="ECO:0007669"/>
    <property type="project" value="InterPro"/>
</dbReference>
<name>A0A1M6W9F2_PSETH</name>
<feature type="transmembrane region" description="Helical" evidence="5">
    <location>
        <begin position="266"/>
        <end position="290"/>
    </location>
</feature>
<dbReference type="RefSeq" id="WP_073458324.1">
    <property type="nucleotide sequence ID" value="NZ_CALGVN010000014.1"/>
</dbReference>
<dbReference type="InterPro" id="IPR011701">
    <property type="entry name" value="MFS"/>
</dbReference>
<feature type="transmembrane region" description="Helical" evidence="5">
    <location>
        <begin position="296"/>
        <end position="318"/>
    </location>
</feature>
<feature type="transmembrane region" description="Helical" evidence="5">
    <location>
        <begin position="141"/>
        <end position="158"/>
    </location>
</feature>
<evidence type="ECO:0000313" key="8">
    <source>
        <dbReference type="Proteomes" id="UP000184363"/>
    </source>
</evidence>
<evidence type="ECO:0000259" key="6">
    <source>
        <dbReference type="PROSITE" id="PS50850"/>
    </source>
</evidence>
<dbReference type="AlphaFoldDB" id="A0A1M6W9F2"/>
<feature type="transmembrane region" description="Helical" evidence="5">
    <location>
        <begin position="54"/>
        <end position="72"/>
    </location>
</feature>
<dbReference type="STRING" id="1848.SAMN05443637_11443"/>
<feature type="transmembrane region" description="Helical" evidence="5">
    <location>
        <begin position="84"/>
        <end position="110"/>
    </location>
</feature>
<dbReference type="GO" id="GO:0005886">
    <property type="term" value="C:plasma membrane"/>
    <property type="evidence" value="ECO:0007669"/>
    <property type="project" value="UniProtKB-SubCell"/>
</dbReference>
<evidence type="ECO:0000256" key="2">
    <source>
        <dbReference type="ARBA" id="ARBA00022692"/>
    </source>
</evidence>
<dbReference type="PROSITE" id="PS50850">
    <property type="entry name" value="MFS"/>
    <property type="match status" value="1"/>
</dbReference>
<dbReference type="PANTHER" id="PTHR23501:SF154">
    <property type="entry name" value="MULTIDRUG-EFFLUX TRANSPORTER RV1634-RELATED"/>
    <property type="match status" value="1"/>
</dbReference>
<feature type="transmembrane region" description="Helical" evidence="5">
    <location>
        <begin position="116"/>
        <end position="134"/>
    </location>
</feature>
<dbReference type="Pfam" id="PF07690">
    <property type="entry name" value="MFS_1"/>
    <property type="match status" value="1"/>
</dbReference>
<feature type="transmembrane region" description="Helical" evidence="5">
    <location>
        <begin position="234"/>
        <end position="254"/>
    </location>
</feature>
<feature type="transmembrane region" description="Helical" evidence="5">
    <location>
        <begin position="402"/>
        <end position="418"/>
    </location>
</feature>
<dbReference type="InterPro" id="IPR020846">
    <property type="entry name" value="MFS_dom"/>
</dbReference>
<dbReference type="EMBL" id="FRAP01000014">
    <property type="protein sequence ID" value="SHK90400.1"/>
    <property type="molecule type" value="Genomic_DNA"/>
</dbReference>
<feature type="transmembrane region" description="Helical" evidence="5">
    <location>
        <begin position="359"/>
        <end position="381"/>
    </location>
</feature>
<proteinExistence type="predicted"/>
<evidence type="ECO:0000313" key="7">
    <source>
        <dbReference type="EMBL" id="SHK90400.1"/>
    </source>
</evidence>
<sequence>MTATVPVRAELFSAERRATTIGIVMLISIIAFEAMGVGTAMPAVVADLGALSQYGWPFVAFMAAAVFGTVLVGRWCDRAGPRGALLATPLVFMIGLLLAGTAGAFAQLLAGRALQGLGAGGLGVAVYVLIAVVYPERARPAVFALTSSAWVLPTLIGPPVSGAVTEALSWHWVFLGLVPLVLVATLLVVPAVRRLGPPDAADLHPARPWLVPAAFGAAVGVAALSWAGENVSGTAAVVAAVALVVLVPALSRLLPGGVVRARRGVASVVLSRGMMAATFFTASSFLPLMLNGTHGWPLTLAGLPLISGALAWSAASAWQGRHPDLSRTVLLRIGFGLVATGVAGLLVVAPAWGAAWVAVPAWTIAGAGMGIGFSALSYLVLQQSAAGDVGFNTSAAQIADQLGTALMIGIGGALLSVLGTPPVALPVLLAVLVLLALAGTVVARRTAVPAA</sequence>
<feature type="domain" description="Major facilitator superfamily (MFS) profile" evidence="6">
    <location>
        <begin position="19"/>
        <end position="447"/>
    </location>
</feature>
<keyword evidence="4 5" id="KW-0472">Membrane</keyword>
<dbReference type="PANTHER" id="PTHR23501">
    <property type="entry name" value="MAJOR FACILITATOR SUPERFAMILY"/>
    <property type="match status" value="1"/>
</dbReference>
<dbReference type="Gene3D" id="1.20.1250.20">
    <property type="entry name" value="MFS general substrate transporter like domains"/>
    <property type="match status" value="1"/>
</dbReference>
<organism evidence="7 8">
    <name type="scientific">Pseudonocardia thermophila</name>
    <dbReference type="NCBI Taxonomy" id="1848"/>
    <lineage>
        <taxon>Bacteria</taxon>
        <taxon>Bacillati</taxon>
        <taxon>Actinomycetota</taxon>
        <taxon>Actinomycetes</taxon>
        <taxon>Pseudonocardiales</taxon>
        <taxon>Pseudonocardiaceae</taxon>
        <taxon>Pseudonocardia</taxon>
    </lineage>
</organism>
<keyword evidence="8" id="KW-1185">Reference proteome</keyword>
<evidence type="ECO:0000256" key="1">
    <source>
        <dbReference type="ARBA" id="ARBA00004651"/>
    </source>
</evidence>
<accession>A0A1M6W9F2</accession>
<dbReference type="SUPFAM" id="SSF103473">
    <property type="entry name" value="MFS general substrate transporter"/>
    <property type="match status" value="1"/>
</dbReference>
<comment type="subcellular location">
    <subcellularLocation>
        <location evidence="1">Cell membrane</location>
        <topology evidence="1">Multi-pass membrane protein</topology>
    </subcellularLocation>
</comment>
<feature type="transmembrane region" description="Helical" evidence="5">
    <location>
        <begin position="330"/>
        <end position="353"/>
    </location>
</feature>
<feature type="transmembrane region" description="Helical" evidence="5">
    <location>
        <begin position="209"/>
        <end position="228"/>
    </location>
</feature>
<evidence type="ECO:0000256" key="3">
    <source>
        <dbReference type="ARBA" id="ARBA00022989"/>
    </source>
</evidence>
<feature type="transmembrane region" description="Helical" evidence="5">
    <location>
        <begin position="21"/>
        <end position="42"/>
    </location>
</feature>
<reference evidence="7 8" key="1">
    <citation type="submission" date="2016-11" db="EMBL/GenBank/DDBJ databases">
        <authorList>
            <person name="Jaros S."/>
            <person name="Januszkiewicz K."/>
            <person name="Wedrychowicz H."/>
        </authorList>
    </citation>
    <scope>NUCLEOTIDE SEQUENCE [LARGE SCALE GENOMIC DNA]</scope>
    <source>
        <strain evidence="7 8">DSM 43832</strain>
    </source>
</reference>
<dbReference type="InterPro" id="IPR036259">
    <property type="entry name" value="MFS_trans_sf"/>
</dbReference>
<feature type="transmembrane region" description="Helical" evidence="5">
    <location>
        <begin position="424"/>
        <end position="443"/>
    </location>
</feature>
<dbReference type="Proteomes" id="UP000184363">
    <property type="component" value="Unassembled WGS sequence"/>
</dbReference>
<protein>
    <submittedName>
        <fullName evidence="7">Predicted arabinose efflux permease, MFS family</fullName>
    </submittedName>
</protein>